<dbReference type="Gene3D" id="1.10.1520.10">
    <property type="entry name" value="Ribonuclease III domain"/>
    <property type="match status" value="1"/>
</dbReference>
<proteinExistence type="inferred from homology"/>
<reference evidence="8" key="1">
    <citation type="submission" date="2022-03" db="EMBL/GenBank/DDBJ databases">
        <title>Complete genome sequence of Caldinitratiruptor microaerophilus.</title>
        <authorList>
            <person name="Mukaiyama R."/>
            <person name="Nishiyama T."/>
            <person name="Ueda K."/>
        </authorList>
    </citation>
    <scope>NUCLEOTIDE SEQUENCE</scope>
    <source>
        <strain evidence="8">JCM 16183</strain>
    </source>
</reference>
<keyword evidence="9" id="KW-1185">Reference proteome</keyword>
<accession>A0AA35G710</accession>
<gene>
    <name evidence="6 8" type="primary">mrnC</name>
    <name evidence="8" type="ORF">caldi_32210</name>
</gene>
<evidence type="ECO:0000256" key="2">
    <source>
        <dbReference type="ARBA" id="ARBA00022552"/>
    </source>
</evidence>
<evidence type="ECO:0000313" key="8">
    <source>
        <dbReference type="EMBL" id="BDG62131.1"/>
    </source>
</evidence>
<comment type="similarity">
    <text evidence="6">Belongs to the MrnC RNase family.</text>
</comment>
<keyword evidence="6" id="KW-0699">rRNA-binding</keyword>
<comment type="function">
    <text evidence="6">Involved in correct processing of both the 5' and 3' ends of 23S rRNA precursor. Processes 30S rRNA precursor transcript even in absence of ribonuclease 3 (Rnc); Rnc processes 30S rRNA into smaller rRNA precursors.</text>
</comment>
<dbReference type="EC" id="3.1.26.-" evidence="6"/>
<feature type="domain" description="RNase III" evidence="7">
    <location>
        <begin position="4"/>
        <end position="129"/>
    </location>
</feature>
<dbReference type="HAMAP" id="MF_01468">
    <property type="entry name" value="RNase_Mini_III"/>
    <property type="match status" value="1"/>
</dbReference>
<evidence type="ECO:0000256" key="5">
    <source>
        <dbReference type="ARBA" id="ARBA00022801"/>
    </source>
</evidence>
<dbReference type="GO" id="GO:0005737">
    <property type="term" value="C:cytoplasm"/>
    <property type="evidence" value="ECO:0007669"/>
    <property type="project" value="UniProtKB-SubCell"/>
</dbReference>
<name>A0AA35G710_9FIRM</name>
<dbReference type="PANTHER" id="PTHR34276:SF1">
    <property type="entry name" value="MINI-RIBONUCLEASE 3"/>
    <property type="match status" value="1"/>
</dbReference>
<keyword evidence="5 6" id="KW-0378">Hydrolase</keyword>
<comment type="cofactor">
    <cofactor evidence="6">
        <name>Mg(2+)</name>
        <dbReference type="ChEBI" id="CHEBI:18420"/>
    </cofactor>
</comment>
<keyword evidence="2 6" id="KW-0698">rRNA processing</keyword>
<comment type="subcellular location">
    <subcellularLocation>
        <location evidence="6">Cytoplasm</location>
    </subcellularLocation>
</comment>
<dbReference type="InterPro" id="IPR000999">
    <property type="entry name" value="RNase_III_dom"/>
</dbReference>
<dbReference type="GO" id="GO:0004525">
    <property type="term" value="F:ribonuclease III activity"/>
    <property type="evidence" value="ECO:0007669"/>
    <property type="project" value="InterPro"/>
</dbReference>
<keyword evidence="6" id="KW-0694">RNA-binding</keyword>
<dbReference type="PANTHER" id="PTHR34276">
    <property type="entry name" value="MINI-RIBONUCLEASE 3"/>
    <property type="match status" value="1"/>
</dbReference>
<keyword evidence="1 6" id="KW-0690">Ribosome biogenesis</keyword>
<evidence type="ECO:0000256" key="3">
    <source>
        <dbReference type="ARBA" id="ARBA00022722"/>
    </source>
</evidence>
<keyword evidence="4 6" id="KW-0255">Endonuclease</keyword>
<dbReference type="KEGG" id="cmic:caldi_32210"/>
<dbReference type="RefSeq" id="WP_264842731.1">
    <property type="nucleotide sequence ID" value="NZ_AP025628.1"/>
</dbReference>
<keyword evidence="3 6" id="KW-0540">Nuclease</keyword>
<evidence type="ECO:0000256" key="4">
    <source>
        <dbReference type="ARBA" id="ARBA00022759"/>
    </source>
</evidence>
<comment type="subunit">
    <text evidence="6">Homodimer.</text>
</comment>
<dbReference type="PIRSF" id="PIRSF005520">
    <property type="entry name" value="UCP005520"/>
    <property type="match status" value="1"/>
</dbReference>
<dbReference type="InterPro" id="IPR036389">
    <property type="entry name" value="RNase_III_sf"/>
</dbReference>
<protein>
    <recommendedName>
        <fullName evidence="6">Mini-ribonuclease 3</fullName>
        <shortName evidence="6">Mini-3</shortName>
        <shortName evidence="6">Mini-RNase 3</shortName>
        <ecNumber evidence="6">3.1.26.-</ecNumber>
    </recommendedName>
    <alternativeName>
        <fullName evidence="6">Mini-RNase III</fullName>
        <shortName evidence="6">Mini-III</shortName>
    </alternativeName>
</protein>
<dbReference type="AlphaFoldDB" id="A0AA35G710"/>
<keyword evidence="6" id="KW-0460">Magnesium</keyword>
<dbReference type="InterPro" id="IPR008226">
    <property type="entry name" value="Mini3_fam"/>
</dbReference>
<dbReference type="GO" id="GO:0019843">
    <property type="term" value="F:rRNA binding"/>
    <property type="evidence" value="ECO:0007669"/>
    <property type="project" value="UniProtKB-UniRule"/>
</dbReference>
<dbReference type="GO" id="GO:0006364">
    <property type="term" value="P:rRNA processing"/>
    <property type="evidence" value="ECO:0007669"/>
    <property type="project" value="UniProtKB-UniRule"/>
</dbReference>
<dbReference type="SMART" id="SM00535">
    <property type="entry name" value="RIBOc"/>
    <property type="match status" value="1"/>
</dbReference>
<dbReference type="Proteomes" id="UP001163687">
    <property type="component" value="Chromosome"/>
</dbReference>
<keyword evidence="6" id="KW-0963">Cytoplasm</keyword>
<evidence type="ECO:0000256" key="1">
    <source>
        <dbReference type="ARBA" id="ARBA00022517"/>
    </source>
</evidence>
<feature type="active site" evidence="6">
    <location>
        <position position="19"/>
    </location>
</feature>
<dbReference type="Pfam" id="PF00636">
    <property type="entry name" value="Ribonuclease_3"/>
    <property type="match status" value="1"/>
</dbReference>
<evidence type="ECO:0000256" key="6">
    <source>
        <dbReference type="HAMAP-Rule" id="MF_01468"/>
    </source>
</evidence>
<sequence length="134" mass="14315">MTATRPELLPALTLAYVGDAVHDLYVREWLVRQGGAQPAGRLHRAATAYVRAGAQAAALRALLPELSPVEADIVRRGRNARPAHAPRGADAAEYQAATAFEALVGYLYLSGQRERLRAVLARAVAHAGEGQPAR</sequence>
<evidence type="ECO:0000313" key="9">
    <source>
        <dbReference type="Proteomes" id="UP001163687"/>
    </source>
</evidence>
<organism evidence="8 9">
    <name type="scientific">Caldinitratiruptor microaerophilus</name>
    <dbReference type="NCBI Taxonomy" id="671077"/>
    <lineage>
        <taxon>Bacteria</taxon>
        <taxon>Bacillati</taxon>
        <taxon>Bacillota</taxon>
        <taxon>Clostridia</taxon>
        <taxon>Eubacteriales</taxon>
        <taxon>Symbiobacteriaceae</taxon>
        <taxon>Caldinitratiruptor</taxon>
    </lineage>
</organism>
<dbReference type="SUPFAM" id="SSF69065">
    <property type="entry name" value="RNase III domain-like"/>
    <property type="match status" value="1"/>
</dbReference>
<evidence type="ECO:0000259" key="7">
    <source>
        <dbReference type="SMART" id="SM00535"/>
    </source>
</evidence>
<dbReference type="EMBL" id="AP025628">
    <property type="protein sequence ID" value="BDG62131.1"/>
    <property type="molecule type" value="Genomic_DNA"/>
</dbReference>